<dbReference type="Gene3D" id="3.20.20.410">
    <property type="entry name" value="Protein of unknown function UPF0759"/>
    <property type="match status" value="1"/>
</dbReference>
<accession>A0ABU9Y9E1</accession>
<sequence length="245" mass="26501">MAGSSNPGIRIGTAGWSLTKGIGERFPQGGSHLERYAALFNAVEINSSFHRPHRPDTYARWAASVPTGFRFAVKLPKAISHERRLANCDDLLARFAGEVAHLGDKRGPLLVQLPPSFAFHPILAAAFFDRAATMLGKAIVCEPRHPTWFAPDATALLVAHRVSRVAADPAPVPEAAQPGGWPGLRYTRLHGSPHMYRSPYDAAAIARYADAARGSTVESWTIYDNTTTGAALHNALDMLDRVTAT</sequence>
<dbReference type="EMBL" id="JBDIME010000028">
    <property type="protein sequence ID" value="MEN2792412.1"/>
    <property type="molecule type" value="Genomic_DNA"/>
</dbReference>
<dbReference type="PANTHER" id="PTHR30348">
    <property type="entry name" value="UNCHARACTERIZED PROTEIN YECE"/>
    <property type="match status" value="1"/>
</dbReference>
<organism evidence="1 2">
    <name type="scientific">Sphingomonas oligophenolica</name>
    <dbReference type="NCBI Taxonomy" id="301154"/>
    <lineage>
        <taxon>Bacteria</taxon>
        <taxon>Pseudomonadati</taxon>
        <taxon>Pseudomonadota</taxon>
        <taxon>Alphaproteobacteria</taxon>
        <taxon>Sphingomonadales</taxon>
        <taxon>Sphingomonadaceae</taxon>
        <taxon>Sphingomonas</taxon>
    </lineage>
</organism>
<comment type="caution">
    <text evidence="1">The sequence shown here is derived from an EMBL/GenBank/DDBJ whole genome shotgun (WGS) entry which is preliminary data.</text>
</comment>
<dbReference type="Pfam" id="PF01904">
    <property type="entry name" value="DUF72"/>
    <property type="match status" value="1"/>
</dbReference>
<dbReference type="SUPFAM" id="SSF117396">
    <property type="entry name" value="TM1631-like"/>
    <property type="match status" value="1"/>
</dbReference>
<evidence type="ECO:0000313" key="1">
    <source>
        <dbReference type="EMBL" id="MEN2792412.1"/>
    </source>
</evidence>
<dbReference type="InterPro" id="IPR002763">
    <property type="entry name" value="DUF72"/>
</dbReference>
<evidence type="ECO:0000313" key="2">
    <source>
        <dbReference type="Proteomes" id="UP001419910"/>
    </source>
</evidence>
<protein>
    <submittedName>
        <fullName evidence="1">DUF72 domain-containing protein</fullName>
    </submittedName>
</protein>
<keyword evidence="2" id="KW-1185">Reference proteome</keyword>
<dbReference type="Proteomes" id="UP001419910">
    <property type="component" value="Unassembled WGS sequence"/>
</dbReference>
<proteinExistence type="predicted"/>
<name>A0ABU9Y9E1_9SPHN</name>
<dbReference type="InterPro" id="IPR036520">
    <property type="entry name" value="UPF0759_sf"/>
</dbReference>
<dbReference type="PANTHER" id="PTHR30348:SF14">
    <property type="entry name" value="BLR8050 PROTEIN"/>
    <property type="match status" value="1"/>
</dbReference>
<dbReference type="RefSeq" id="WP_343892021.1">
    <property type="nucleotide sequence ID" value="NZ_BAAAEH010000049.1"/>
</dbReference>
<reference evidence="1 2" key="1">
    <citation type="submission" date="2024-05" db="EMBL/GenBank/DDBJ databases">
        <authorList>
            <person name="Liu Q."/>
            <person name="Xin Y.-H."/>
        </authorList>
    </citation>
    <scope>NUCLEOTIDE SEQUENCE [LARGE SCALE GENOMIC DNA]</scope>
    <source>
        <strain evidence="1 2">CGMCC 1.10181</strain>
    </source>
</reference>
<gene>
    <name evidence="1" type="ORF">ABC974_22470</name>
</gene>